<dbReference type="Gene3D" id="3.40.50.850">
    <property type="entry name" value="Isochorismatase-like"/>
    <property type="match status" value="1"/>
</dbReference>
<sequence>MPSPDIVPYAMPGAPSLPVDGPAWSIDPRRTALLVQDVQKYLLRDLRDSAPVGELLANIGRLTRSARSAGVPVVYAVRVPGQRGSGGSGGGGAGFGVPEPPAEADAVDVAEVVRPQTGDTVLTVKRYSAFAGTRLRARLKELGRDQLVVVGVAARTEVLLTAADAWMQDLEPFVVADAVADRTAADHAMAVRWMASTCAAVTLTGSVVEALRGRRAEAEAV</sequence>
<dbReference type="RefSeq" id="WP_381174128.1">
    <property type="nucleotide sequence ID" value="NZ_JBHSFK010000006.1"/>
</dbReference>
<accession>A0ABV9AK03</accession>
<protein>
    <submittedName>
        <fullName evidence="3">Isochorismatase family protein</fullName>
    </submittedName>
</protein>
<dbReference type="InterPro" id="IPR036380">
    <property type="entry name" value="Isochorismatase-like_sf"/>
</dbReference>
<dbReference type="PRINTS" id="PR01398">
    <property type="entry name" value="ISCHRISMTASE"/>
</dbReference>
<name>A0ABV9AK03_9ACTN</name>
<evidence type="ECO:0000313" key="3">
    <source>
        <dbReference type="EMBL" id="MFC4500219.1"/>
    </source>
</evidence>
<evidence type="ECO:0000259" key="2">
    <source>
        <dbReference type="Pfam" id="PF00857"/>
    </source>
</evidence>
<organism evidence="3 4">
    <name type="scientific">Streptomyces vulcanius</name>
    <dbReference type="NCBI Taxonomy" id="1441876"/>
    <lineage>
        <taxon>Bacteria</taxon>
        <taxon>Bacillati</taxon>
        <taxon>Actinomycetota</taxon>
        <taxon>Actinomycetes</taxon>
        <taxon>Kitasatosporales</taxon>
        <taxon>Streptomycetaceae</taxon>
        <taxon>Streptomyces</taxon>
    </lineage>
</organism>
<gene>
    <name evidence="3" type="ORF">ACFPIH_11835</name>
</gene>
<comment type="caution">
    <text evidence="3">The sequence shown here is derived from an EMBL/GenBank/DDBJ whole genome shotgun (WGS) entry which is preliminary data.</text>
</comment>
<dbReference type="SUPFAM" id="SSF52499">
    <property type="entry name" value="Isochorismatase-like hydrolases"/>
    <property type="match status" value="1"/>
</dbReference>
<dbReference type="InterPro" id="IPR016291">
    <property type="entry name" value="Isochorismatase"/>
</dbReference>
<evidence type="ECO:0000256" key="1">
    <source>
        <dbReference type="ARBA" id="ARBA00022801"/>
    </source>
</evidence>
<keyword evidence="4" id="KW-1185">Reference proteome</keyword>
<dbReference type="Proteomes" id="UP001595839">
    <property type="component" value="Unassembled WGS sequence"/>
</dbReference>
<dbReference type="Pfam" id="PF00857">
    <property type="entry name" value="Isochorismatase"/>
    <property type="match status" value="1"/>
</dbReference>
<keyword evidence="1" id="KW-0378">Hydrolase</keyword>
<reference evidence="4" key="1">
    <citation type="journal article" date="2019" name="Int. J. Syst. Evol. Microbiol.">
        <title>The Global Catalogue of Microorganisms (GCM) 10K type strain sequencing project: providing services to taxonomists for standard genome sequencing and annotation.</title>
        <authorList>
            <consortium name="The Broad Institute Genomics Platform"/>
            <consortium name="The Broad Institute Genome Sequencing Center for Infectious Disease"/>
            <person name="Wu L."/>
            <person name="Ma J."/>
        </authorList>
    </citation>
    <scope>NUCLEOTIDE SEQUENCE [LARGE SCALE GENOMIC DNA]</scope>
    <source>
        <strain evidence="4">CGMCC 4.7177</strain>
    </source>
</reference>
<evidence type="ECO:0000313" key="4">
    <source>
        <dbReference type="Proteomes" id="UP001595839"/>
    </source>
</evidence>
<dbReference type="InterPro" id="IPR050272">
    <property type="entry name" value="Isochorismatase-like_hydrls"/>
</dbReference>
<dbReference type="InterPro" id="IPR000868">
    <property type="entry name" value="Isochorismatase-like_dom"/>
</dbReference>
<dbReference type="EMBL" id="JBHSFK010000006">
    <property type="protein sequence ID" value="MFC4500219.1"/>
    <property type="molecule type" value="Genomic_DNA"/>
</dbReference>
<dbReference type="PANTHER" id="PTHR43540">
    <property type="entry name" value="PEROXYUREIDOACRYLATE/UREIDOACRYLATE AMIDOHYDROLASE-RELATED"/>
    <property type="match status" value="1"/>
</dbReference>
<dbReference type="PANTHER" id="PTHR43540:SF3">
    <property type="entry name" value="ENTEROBACTIN SYNTHASE COMPONENT B"/>
    <property type="match status" value="1"/>
</dbReference>
<feature type="domain" description="Isochorismatase-like" evidence="2">
    <location>
        <begin position="31"/>
        <end position="204"/>
    </location>
</feature>
<proteinExistence type="predicted"/>